<reference evidence="1" key="1">
    <citation type="submission" date="2022-08" db="EMBL/GenBank/DDBJ databases">
        <title>Genome Sequence of Fusarium decemcellulare.</title>
        <authorList>
            <person name="Buettner E."/>
        </authorList>
    </citation>
    <scope>NUCLEOTIDE SEQUENCE</scope>
    <source>
        <strain evidence="1">Babe19</strain>
    </source>
</reference>
<gene>
    <name evidence="1" type="ORF">NM208_g14031</name>
</gene>
<keyword evidence="2" id="KW-1185">Reference proteome</keyword>
<accession>A0ACC1RJF6</accession>
<dbReference type="Proteomes" id="UP001148629">
    <property type="component" value="Unassembled WGS sequence"/>
</dbReference>
<comment type="caution">
    <text evidence="1">The sequence shown here is derived from an EMBL/GenBank/DDBJ whole genome shotgun (WGS) entry which is preliminary data.</text>
</comment>
<name>A0ACC1RJF6_9HYPO</name>
<sequence length="627" mass="66909">MKDADDALKGPEVGVDELISERTLRDGLAQLVGRDGLDSVRLDSTSQGFALDKDGCGHTGSCGAGTAHKTRPAGAASSRAWRPAWPPPATSPEGGGGGEYIGGEREGGILINRALPSRALAFFDEGLAEEETRMVKGEGWRSRRSHLGHGRRNVRQFRENGELPRGSSKSMAHGYTEHPRKVSVTLFNMSTLEKTNPLPGEATSDHDTADTLNEARPASEDQKLQVSQEDDYPDGGLRAWLVAAGASGAFFCTLGYTNVFGIFQAYYMFNQMPERSADDIAWIGSVQAFLIFATGAVGGPLFDRFGAWLIRPAAVLYVFAIMMTSICKEYWQFMLAQGILTGLANGFLMFPALAAVPQWFNAKRGAAMGLAVAGSSLGAVVFPIVLSRLLTKTDLGFGWSVRITAFVMLPILAFSALTICSRLPSRRTRFFLWSSFKQPMYVLLIISIFFGMIGMFVPLFLLPTYAITKGMSESLASYMVAIINGASVFGRVIPGVLGDKFGRINTLIGAAISTAIIVFCWPQAETNASIIVIAAFFGFCSGAIISGGSVAVTLCADDPKNIGTYMGVGMALASFSALVGPPVSGAMIDKYGGFKEVSYFGGAMTLFGAVVAIAAKWASPKGLFGRT</sequence>
<evidence type="ECO:0000313" key="2">
    <source>
        <dbReference type="Proteomes" id="UP001148629"/>
    </source>
</evidence>
<proteinExistence type="predicted"/>
<protein>
    <submittedName>
        <fullName evidence="1">Uncharacterized protein</fullName>
    </submittedName>
</protein>
<dbReference type="EMBL" id="JANRMS010003092">
    <property type="protein sequence ID" value="KAJ3519666.1"/>
    <property type="molecule type" value="Genomic_DNA"/>
</dbReference>
<evidence type="ECO:0000313" key="1">
    <source>
        <dbReference type="EMBL" id="KAJ3519666.1"/>
    </source>
</evidence>
<organism evidence="1 2">
    <name type="scientific">Fusarium decemcellulare</name>
    <dbReference type="NCBI Taxonomy" id="57161"/>
    <lineage>
        <taxon>Eukaryota</taxon>
        <taxon>Fungi</taxon>
        <taxon>Dikarya</taxon>
        <taxon>Ascomycota</taxon>
        <taxon>Pezizomycotina</taxon>
        <taxon>Sordariomycetes</taxon>
        <taxon>Hypocreomycetidae</taxon>
        <taxon>Hypocreales</taxon>
        <taxon>Nectriaceae</taxon>
        <taxon>Fusarium</taxon>
        <taxon>Fusarium decemcellulare species complex</taxon>
    </lineage>
</organism>